<accession>A0ABT0R7Q1</accession>
<evidence type="ECO:0000256" key="2">
    <source>
        <dbReference type="ARBA" id="ARBA00022723"/>
    </source>
</evidence>
<gene>
    <name evidence="3" type="ORF">M8N44_06470</name>
</gene>
<dbReference type="PANTHER" id="PTHR13799:SF14">
    <property type="entry name" value="GTP CYCLOHYDROLASE 1 TYPE 2 HOMOLOG"/>
    <property type="match status" value="1"/>
</dbReference>
<comment type="similarity">
    <text evidence="1">Belongs to the GTP cyclohydrolase I type 2/NIF3 family.</text>
</comment>
<dbReference type="PANTHER" id="PTHR13799">
    <property type="entry name" value="NGG1 INTERACTING FACTOR 3"/>
    <property type="match status" value="1"/>
</dbReference>
<dbReference type="SUPFAM" id="SSF102705">
    <property type="entry name" value="NIF3 (NGG1p interacting factor 3)-like"/>
    <property type="match status" value="1"/>
</dbReference>
<evidence type="ECO:0000256" key="1">
    <source>
        <dbReference type="ARBA" id="ARBA00006964"/>
    </source>
</evidence>
<dbReference type="Proteomes" id="UP001202031">
    <property type="component" value="Unassembled WGS sequence"/>
</dbReference>
<reference evidence="3 4" key="1">
    <citation type="submission" date="2022-03" db="EMBL/GenBank/DDBJ databases">
        <title>Taxonomic description of new species and reclassification of some bacterial strains.</title>
        <authorList>
            <person name="Ndongo S."/>
        </authorList>
    </citation>
    <scope>NUCLEOTIDE SEQUENCE [LARGE SCALE GENOMIC DNA]</scope>
    <source>
        <strain evidence="3 4">Marseille-P6666</strain>
    </source>
</reference>
<sequence>MSIDLQTVTAFLDGILSVDSIPDASRALNGLQLENGGAVSRVAAAVDGSEKAIHAALETGADLLLLHHGIFWQTMQPITGIAYRKLKAAMDGNLAIYAAHLPLDVHPVYGNNALLAKACGIRPCSNEGLDYHGVSLGTHGEFPGTCRELAQRLETVLGASIQTFWADSPAAPAGDVFVCSGGAGDDLVQAAALGCRTYVTGEGSHWNIPMAHELGVNLVFGGHYFTETFGVKALGHLLKDVYGLDYAFIDLPPSAYSH</sequence>
<dbReference type="RefSeq" id="WP_102728043.1">
    <property type="nucleotide sequence ID" value="NZ_CP072027.1"/>
</dbReference>
<keyword evidence="4" id="KW-1185">Reference proteome</keyword>
<evidence type="ECO:0000313" key="3">
    <source>
        <dbReference type="EMBL" id="MCL6656963.1"/>
    </source>
</evidence>
<organism evidence="3 4">
    <name type="scientific">Akkermansia massiliensis</name>
    <dbReference type="NCBI Taxonomy" id="2927224"/>
    <lineage>
        <taxon>Bacteria</taxon>
        <taxon>Pseudomonadati</taxon>
        <taxon>Verrucomicrobiota</taxon>
        <taxon>Verrucomicrobiia</taxon>
        <taxon>Verrucomicrobiales</taxon>
        <taxon>Akkermansiaceae</taxon>
        <taxon>Akkermansia</taxon>
    </lineage>
</organism>
<dbReference type="Gene3D" id="3.40.1390.30">
    <property type="entry name" value="NIF3 (NGG1p interacting factor 3)-like"/>
    <property type="match status" value="2"/>
</dbReference>
<dbReference type="Pfam" id="PF01784">
    <property type="entry name" value="DUF34_NIF3"/>
    <property type="match status" value="1"/>
</dbReference>
<comment type="caution">
    <text evidence="3">The sequence shown here is derived from an EMBL/GenBank/DDBJ whole genome shotgun (WGS) entry which is preliminary data.</text>
</comment>
<protein>
    <submittedName>
        <fullName evidence="3">Nif3-like dinuclear metal center hexameric protein</fullName>
    </submittedName>
</protein>
<dbReference type="InterPro" id="IPR036069">
    <property type="entry name" value="DUF34/NIF3_sf"/>
</dbReference>
<keyword evidence="2" id="KW-0479">Metal-binding</keyword>
<dbReference type="InterPro" id="IPR002678">
    <property type="entry name" value="DUF34/NIF3"/>
</dbReference>
<evidence type="ECO:0000313" key="4">
    <source>
        <dbReference type="Proteomes" id="UP001202031"/>
    </source>
</evidence>
<name>A0ABT0R7Q1_9BACT</name>
<dbReference type="GeneID" id="84023497"/>
<dbReference type="NCBIfam" id="TIGR00486">
    <property type="entry name" value="YbgI_SA1388"/>
    <property type="match status" value="1"/>
</dbReference>
<proteinExistence type="inferred from homology"/>
<dbReference type="EMBL" id="JAMGSI010000001">
    <property type="protein sequence ID" value="MCL6656963.1"/>
    <property type="molecule type" value="Genomic_DNA"/>
</dbReference>